<dbReference type="PRINTS" id="PR01021">
    <property type="entry name" value="OMPADOMAIN"/>
</dbReference>
<comment type="caution">
    <text evidence="8">The sequence shown here is derived from an EMBL/GenBank/DDBJ whole genome shotgun (WGS) entry which is preliminary data.</text>
</comment>
<evidence type="ECO:0000256" key="2">
    <source>
        <dbReference type="ARBA" id="ARBA00023136"/>
    </source>
</evidence>
<evidence type="ECO:0000256" key="4">
    <source>
        <dbReference type="PROSITE-ProRule" id="PRU00473"/>
    </source>
</evidence>
<keyword evidence="6" id="KW-0732">Signal</keyword>
<dbReference type="InterPro" id="IPR006664">
    <property type="entry name" value="OMP_bac"/>
</dbReference>
<keyword evidence="3" id="KW-0998">Cell outer membrane</keyword>
<dbReference type="SUPFAM" id="SSF103088">
    <property type="entry name" value="OmpA-like"/>
    <property type="match status" value="1"/>
</dbReference>
<proteinExistence type="predicted"/>
<feature type="region of interest" description="Disordered" evidence="5">
    <location>
        <begin position="198"/>
        <end position="228"/>
    </location>
</feature>
<dbReference type="InterPro" id="IPR036737">
    <property type="entry name" value="OmpA-like_sf"/>
</dbReference>
<comment type="subcellular location">
    <subcellularLocation>
        <location evidence="1">Cell outer membrane</location>
    </subcellularLocation>
</comment>
<evidence type="ECO:0000256" key="1">
    <source>
        <dbReference type="ARBA" id="ARBA00004442"/>
    </source>
</evidence>
<evidence type="ECO:0000256" key="6">
    <source>
        <dbReference type="SAM" id="SignalP"/>
    </source>
</evidence>
<evidence type="ECO:0000256" key="3">
    <source>
        <dbReference type="ARBA" id="ARBA00023237"/>
    </source>
</evidence>
<gene>
    <name evidence="8" type="ORF">A2W18_02480</name>
</gene>
<keyword evidence="2 4" id="KW-0472">Membrane</keyword>
<dbReference type="PANTHER" id="PTHR30329">
    <property type="entry name" value="STATOR ELEMENT OF FLAGELLAR MOTOR COMPLEX"/>
    <property type="match status" value="1"/>
</dbReference>
<feature type="signal peptide" evidence="6">
    <location>
        <begin position="1"/>
        <end position="28"/>
    </location>
</feature>
<feature type="compositionally biased region" description="Low complexity" evidence="5">
    <location>
        <begin position="75"/>
        <end position="92"/>
    </location>
</feature>
<evidence type="ECO:0000256" key="5">
    <source>
        <dbReference type="SAM" id="MobiDB-lite"/>
    </source>
</evidence>
<feature type="region of interest" description="Disordered" evidence="5">
    <location>
        <begin position="68"/>
        <end position="92"/>
    </location>
</feature>
<dbReference type="CDD" id="cd07185">
    <property type="entry name" value="OmpA_C-like"/>
    <property type="match status" value="1"/>
</dbReference>
<evidence type="ECO:0000259" key="7">
    <source>
        <dbReference type="PROSITE" id="PS51123"/>
    </source>
</evidence>
<dbReference type="Proteomes" id="UP000179076">
    <property type="component" value="Unassembled WGS sequence"/>
</dbReference>
<evidence type="ECO:0000313" key="8">
    <source>
        <dbReference type="EMBL" id="OGI66829.1"/>
    </source>
</evidence>
<dbReference type="PANTHER" id="PTHR30329:SF21">
    <property type="entry name" value="LIPOPROTEIN YIAD-RELATED"/>
    <property type="match status" value="1"/>
</dbReference>
<evidence type="ECO:0000313" key="9">
    <source>
        <dbReference type="Proteomes" id="UP000179076"/>
    </source>
</evidence>
<dbReference type="AlphaFoldDB" id="A0A1F6VB89"/>
<organism evidence="8 9">
    <name type="scientific">Candidatus Muproteobacteria bacterium RBG_16_60_9</name>
    <dbReference type="NCBI Taxonomy" id="1817755"/>
    <lineage>
        <taxon>Bacteria</taxon>
        <taxon>Pseudomonadati</taxon>
        <taxon>Pseudomonadota</taxon>
        <taxon>Candidatus Muproteobacteria</taxon>
    </lineage>
</organism>
<dbReference type="InterPro" id="IPR006665">
    <property type="entry name" value="OmpA-like"/>
</dbReference>
<feature type="domain" description="OmpA-like" evidence="7">
    <location>
        <begin position="109"/>
        <end position="227"/>
    </location>
</feature>
<reference evidence="8 9" key="1">
    <citation type="journal article" date="2016" name="Nat. Commun.">
        <title>Thousands of microbial genomes shed light on interconnected biogeochemical processes in an aquifer system.</title>
        <authorList>
            <person name="Anantharaman K."/>
            <person name="Brown C.T."/>
            <person name="Hug L.A."/>
            <person name="Sharon I."/>
            <person name="Castelle C.J."/>
            <person name="Probst A.J."/>
            <person name="Thomas B.C."/>
            <person name="Singh A."/>
            <person name="Wilkins M.J."/>
            <person name="Karaoz U."/>
            <person name="Brodie E.L."/>
            <person name="Williams K.H."/>
            <person name="Hubbard S.S."/>
            <person name="Banfield J.F."/>
        </authorList>
    </citation>
    <scope>NUCLEOTIDE SEQUENCE [LARGE SCALE GENOMIC DNA]</scope>
</reference>
<name>A0A1F6VB89_9PROT</name>
<feature type="chain" id="PRO_5009527191" description="OmpA-like domain-containing protein" evidence="6">
    <location>
        <begin position="29"/>
        <end position="228"/>
    </location>
</feature>
<dbReference type="Gene3D" id="3.30.1330.60">
    <property type="entry name" value="OmpA-like domain"/>
    <property type="match status" value="1"/>
</dbReference>
<dbReference type="GO" id="GO:0009279">
    <property type="term" value="C:cell outer membrane"/>
    <property type="evidence" value="ECO:0007669"/>
    <property type="project" value="UniProtKB-SubCell"/>
</dbReference>
<dbReference type="PROSITE" id="PS51123">
    <property type="entry name" value="OMPA_2"/>
    <property type="match status" value="1"/>
</dbReference>
<protein>
    <recommendedName>
        <fullName evidence="7">OmpA-like domain-containing protein</fullName>
    </recommendedName>
</protein>
<accession>A0A1F6VB89</accession>
<dbReference type="InterPro" id="IPR050330">
    <property type="entry name" value="Bact_OuterMem_StrucFunc"/>
</dbReference>
<feature type="compositionally biased region" description="Basic and acidic residues" evidence="5">
    <location>
        <begin position="212"/>
        <end position="221"/>
    </location>
</feature>
<dbReference type="Pfam" id="PF00691">
    <property type="entry name" value="OmpA"/>
    <property type="match status" value="1"/>
</dbReference>
<dbReference type="EMBL" id="MFSP01000076">
    <property type="protein sequence ID" value="OGI66829.1"/>
    <property type="molecule type" value="Genomic_DNA"/>
</dbReference>
<sequence length="228" mass="23486">MSHTSTKPRLLPLAAALLLSAAAMGAIADNSGSENFGYLRSSDGAMVLSGTGDCWRTGSWTPAAATSECDADQMPKTAAAAPETAAPAPAAPVTEARAEPVAAAPPMPVAEKVAIDANVLFDFDKSEIKPQGKAALEEITRKLNLAWTQLQLIVSTGHTDSTGSAAYNADLSLRRAEAVKAYLVSNGIDANAIKTAGVGESQPSADNATAEGRTENRHVEIEVTPTAK</sequence>